<dbReference type="Gene3D" id="3.40.50.1820">
    <property type="entry name" value="alpha/beta hydrolase"/>
    <property type="match status" value="1"/>
</dbReference>
<dbReference type="Pfam" id="PF12697">
    <property type="entry name" value="Abhydrolase_6"/>
    <property type="match status" value="1"/>
</dbReference>
<dbReference type="SUPFAM" id="SSF53474">
    <property type="entry name" value="alpha/beta-Hydrolases"/>
    <property type="match status" value="1"/>
</dbReference>
<dbReference type="EMBL" id="VCAU01000042">
    <property type="protein sequence ID" value="KAF9888899.1"/>
    <property type="molecule type" value="Genomic_DNA"/>
</dbReference>
<proteinExistence type="predicted"/>
<comment type="caution">
    <text evidence="2">The sequence shown here is derived from an EMBL/GenBank/DDBJ whole genome shotgun (WGS) entry which is preliminary data.</text>
</comment>
<sequence>MSASIFRAIDHRINAQHIREYPAATAGSQEDVLQLAIKQYVPLSNPSPKPGDLSIIGAHANGFPKELYEPLWDEIYHRLQAKGIAIRGIWIADIAHQGQSGVVNESKLGNDPSSLDHARDLLLMINDFRDQLPRPIVGIGHSMGAVQLIALSILHPRLLQSLVLVEPPMSPIAISQGALATIAASTFRKDLWPSRNAARAAMLRNAYYRRWDPRVFNRWIAHGLRDTPTALHTEPGAVTLTTTKSQEVFTYLRPSRNTKRDKVAYPDLDPSKLAPDSVGYNSGVDFVWGSLPQLRPTALYIIGGASHLGTSELQELRLARTGTGVGGNGGALTGGVYHVTIPNGGHLLPMEMVEETAVAVVEWLGQQVPSVLHIDKEFEKRWGSLTLVEKSKLDDGWNKTASSIVARLKVSKL</sequence>
<keyword evidence="3" id="KW-1185">Reference proteome</keyword>
<organism evidence="2 3">
    <name type="scientific">Aspergillus nanangensis</name>
    <dbReference type="NCBI Taxonomy" id="2582783"/>
    <lineage>
        <taxon>Eukaryota</taxon>
        <taxon>Fungi</taxon>
        <taxon>Dikarya</taxon>
        <taxon>Ascomycota</taxon>
        <taxon>Pezizomycotina</taxon>
        <taxon>Eurotiomycetes</taxon>
        <taxon>Eurotiomycetidae</taxon>
        <taxon>Eurotiales</taxon>
        <taxon>Aspergillaceae</taxon>
        <taxon>Aspergillus</taxon>
        <taxon>Aspergillus subgen. Circumdati</taxon>
    </lineage>
</organism>
<reference evidence="2" key="1">
    <citation type="journal article" date="2019" name="Beilstein J. Org. Chem.">
        <title>Nanangenines: drimane sesquiterpenoids as the dominant metabolite cohort of a novel Australian fungus, Aspergillus nanangensis.</title>
        <authorList>
            <person name="Lacey H.J."/>
            <person name="Gilchrist C.L.M."/>
            <person name="Crombie A."/>
            <person name="Kalaitzis J.A."/>
            <person name="Vuong D."/>
            <person name="Rutledge P.J."/>
            <person name="Turner P."/>
            <person name="Pitt J.I."/>
            <person name="Lacey E."/>
            <person name="Chooi Y.H."/>
            <person name="Piggott A.M."/>
        </authorList>
    </citation>
    <scope>NUCLEOTIDE SEQUENCE</scope>
    <source>
        <strain evidence="2">MST-FP2251</strain>
    </source>
</reference>
<accession>A0AAD4GSV9</accession>
<evidence type="ECO:0000313" key="2">
    <source>
        <dbReference type="EMBL" id="KAF9888899.1"/>
    </source>
</evidence>
<feature type="domain" description="AB hydrolase-1" evidence="1">
    <location>
        <begin position="59"/>
        <end position="357"/>
    </location>
</feature>
<gene>
    <name evidence="2" type="ORF">FE257_008269</name>
</gene>
<evidence type="ECO:0000313" key="3">
    <source>
        <dbReference type="Proteomes" id="UP001194746"/>
    </source>
</evidence>
<dbReference type="InterPro" id="IPR029058">
    <property type="entry name" value="AB_hydrolase_fold"/>
</dbReference>
<evidence type="ECO:0000259" key="1">
    <source>
        <dbReference type="Pfam" id="PF12697"/>
    </source>
</evidence>
<reference evidence="2" key="2">
    <citation type="submission" date="2020-02" db="EMBL/GenBank/DDBJ databases">
        <authorList>
            <person name="Gilchrist C.L.M."/>
            <person name="Chooi Y.-H."/>
        </authorList>
    </citation>
    <scope>NUCLEOTIDE SEQUENCE</scope>
    <source>
        <strain evidence="2">MST-FP2251</strain>
    </source>
</reference>
<protein>
    <recommendedName>
        <fullName evidence="1">AB hydrolase-1 domain-containing protein</fullName>
    </recommendedName>
</protein>
<dbReference type="Proteomes" id="UP001194746">
    <property type="component" value="Unassembled WGS sequence"/>
</dbReference>
<dbReference type="InterPro" id="IPR000073">
    <property type="entry name" value="AB_hydrolase_1"/>
</dbReference>
<name>A0AAD4GSV9_ASPNN</name>
<dbReference type="AlphaFoldDB" id="A0AAD4GSV9"/>